<reference evidence="2" key="2">
    <citation type="journal article" date="2020" name="Int. J. Syst. Evol. Microbiol.">
        <title>Dialister hominis sp. nov., isolated from human faeces.</title>
        <authorList>
            <person name="Sakamoto M."/>
            <person name="Ikeyama N."/>
            <person name="Toyoda A."/>
            <person name="Murakami T."/>
            <person name="Mori H."/>
            <person name="Iino T."/>
            <person name="Ohkuma M."/>
        </authorList>
    </citation>
    <scope>NUCLEOTIDE SEQUENCE</scope>
    <source>
        <strain evidence="2">5BBH33</strain>
    </source>
</reference>
<evidence type="ECO:0000259" key="1">
    <source>
        <dbReference type="Pfam" id="PF21882"/>
    </source>
</evidence>
<proteinExistence type="predicted"/>
<reference evidence="4" key="1">
    <citation type="submission" date="2019-05" db="EMBL/GenBank/DDBJ databases">
        <title>Complete genome sequencing of Dialister sp. strain 5BBH33.</title>
        <authorList>
            <person name="Sakamoto M."/>
            <person name="Murakami T."/>
            <person name="Mori H."/>
        </authorList>
    </citation>
    <scope>NUCLEOTIDE SEQUENCE [LARGE SCALE GENOMIC DNA]</scope>
    <source>
        <strain evidence="4">5BBH33</strain>
    </source>
</reference>
<dbReference type="GeneID" id="92716079"/>
<evidence type="ECO:0000313" key="3">
    <source>
        <dbReference type="EMBL" id="BBK24925.1"/>
    </source>
</evidence>
<sequence length="347" mass="37759">MAKFPSLTFTEAGMKMLIQSQNGHTLTFTKGKLGSGVLTDSDDITKFTDLKAPKMELPVVKKDDSGKEKISLTFNTSNTALEEGFVSRELGVFAKLDDGAETLYAYSNAGNDYDYIPNKDTPTDENRLVVNLIVSSSANIAVLVDGSIVYAHMSDLDDRLQVTATVGKPASMDEKGLWVEIKDGLRSILHRWNKTTNSYDTLHPETESAQITDWHSGIMASLASKTLGTVVDAITTDSVLGKLIKLLLDASGVKYLIDTNGYVCFGSLFGGLIIQWGFYVCNASQSYPIAFSINPYCIAASVLASTTDSNYYIISVDNDSNRSFILNGWRDNVKQGDIYAAVIAIGK</sequence>
<dbReference type="OrthoDB" id="1632233at2"/>
<gene>
    <name evidence="2" type="ORF">Dia5BBH33_03920</name>
    <name evidence="3" type="ORF">Dia5BBH33_08600</name>
</gene>
<dbReference type="KEGG" id="dho:Dia5BBH33_08600"/>
<dbReference type="EMBL" id="AP019697">
    <property type="protein sequence ID" value="BBK24925.1"/>
    <property type="molecule type" value="Genomic_DNA"/>
</dbReference>
<keyword evidence="4" id="KW-1185">Reference proteome</keyword>
<name>A0A8E4BRU0_9FIRM</name>
<dbReference type="Gene3D" id="2.60.40.3940">
    <property type="match status" value="1"/>
</dbReference>
<dbReference type="KEGG" id="dho:Dia5BBH33_03920"/>
<organism evidence="2 4">
    <name type="scientific">Dialister hominis</name>
    <dbReference type="NCBI Taxonomy" id="2582419"/>
    <lineage>
        <taxon>Bacteria</taxon>
        <taxon>Bacillati</taxon>
        <taxon>Bacillota</taxon>
        <taxon>Negativicutes</taxon>
        <taxon>Veillonellales</taxon>
        <taxon>Veillonellaceae</taxon>
        <taxon>Dialister</taxon>
    </lineage>
</organism>
<feature type="domain" description="Putative tail fiber protein gp53-like C-terminal" evidence="1">
    <location>
        <begin position="270"/>
        <end position="346"/>
    </location>
</feature>
<dbReference type="RefSeq" id="WP_143332278.1">
    <property type="nucleotide sequence ID" value="NZ_AP019697.1"/>
</dbReference>
<evidence type="ECO:0000313" key="2">
    <source>
        <dbReference type="EMBL" id="BBK24457.1"/>
    </source>
</evidence>
<evidence type="ECO:0000313" key="4">
    <source>
        <dbReference type="Proteomes" id="UP000320585"/>
    </source>
</evidence>
<accession>A0A8E4BRU0</accession>
<dbReference type="AlphaFoldDB" id="A0A8E4BRU0"/>
<protein>
    <recommendedName>
        <fullName evidence="1">Putative tail fiber protein gp53-like C-terminal domain-containing protein</fullName>
    </recommendedName>
</protein>
<dbReference type="Proteomes" id="UP000320585">
    <property type="component" value="Chromosome"/>
</dbReference>
<dbReference type="EMBL" id="AP019697">
    <property type="protein sequence ID" value="BBK24457.1"/>
    <property type="molecule type" value="Genomic_DNA"/>
</dbReference>
<dbReference type="InterPro" id="IPR054075">
    <property type="entry name" value="Gp53-like_C"/>
</dbReference>
<dbReference type="Pfam" id="PF21882">
    <property type="entry name" value="Gp53-like_C"/>
    <property type="match status" value="1"/>
</dbReference>